<proteinExistence type="predicted"/>
<accession>A0ABZ0PIZ8</accession>
<keyword evidence="1" id="KW-0472">Membrane</keyword>
<reference evidence="2 3" key="1">
    <citation type="submission" date="2023-11" db="EMBL/GenBank/DDBJ databases">
        <title>Arctic aerobic anoxygenic photoheterotroph Sediminicoccus rosea KRV36 adapts its photosynthesis to long days of polar summer.</title>
        <authorList>
            <person name="Tomasch J."/>
            <person name="Kopejtka K."/>
            <person name="Bily T."/>
            <person name="Gardiner A.T."/>
            <person name="Gardian Z."/>
            <person name="Shivaramu S."/>
            <person name="Koblizek M."/>
            <person name="Engelhardt F."/>
            <person name="Kaftan D."/>
        </authorList>
    </citation>
    <scope>NUCLEOTIDE SEQUENCE [LARGE SCALE GENOMIC DNA]</scope>
    <source>
        <strain evidence="2 3">R-30</strain>
    </source>
</reference>
<organism evidence="2 3">
    <name type="scientific">Sediminicoccus rosea</name>
    <dbReference type="NCBI Taxonomy" id="1225128"/>
    <lineage>
        <taxon>Bacteria</taxon>
        <taxon>Pseudomonadati</taxon>
        <taxon>Pseudomonadota</taxon>
        <taxon>Alphaproteobacteria</taxon>
        <taxon>Acetobacterales</taxon>
        <taxon>Roseomonadaceae</taxon>
        <taxon>Sediminicoccus</taxon>
    </lineage>
</organism>
<name>A0ABZ0PIZ8_9PROT</name>
<evidence type="ECO:0000256" key="1">
    <source>
        <dbReference type="SAM" id="Phobius"/>
    </source>
</evidence>
<dbReference type="EMBL" id="CP137852">
    <property type="protein sequence ID" value="WPB85695.1"/>
    <property type="molecule type" value="Genomic_DNA"/>
</dbReference>
<keyword evidence="1" id="KW-0812">Transmembrane</keyword>
<gene>
    <name evidence="2" type="ORF">R9Z33_02190</name>
</gene>
<protein>
    <submittedName>
        <fullName evidence="2">Uncharacterized protein</fullName>
    </submittedName>
</protein>
<evidence type="ECO:0000313" key="2">
    <source>
        <dbReference type="EMBL" id="WPB85695.1"/>
    </source>
</evidence>
<feature type="transmembrane region" description="Helical" evidence="1">
    <location>
        <begin position="7"/>
        <end position="25"/>
    </location>
</feature>
<feature type="transmembrane region" description="Helical" evidence="1">
    <location>
        <begin position="37"/>
        <end position="56"/>
    </location>
</feature>
<dbReference type="RefSeq" id="WP_318649673.1">
    <property type="nucleotide sequence ID" value="NZ_CP137852.1"/>
</dbReference>
<keyword evidence="3" id="KW-1185">Reference proteome</keyword>
<keyword evidence="1" id="KW-1133">Transmembrane helix</keyword>
<dbReference type="Proteomes" id="UP001305521">
    <property type="component" value="Chromosome"/>
</dbReference>
<evidence type="ECO:0000313" key="3">
    <source>
        <dbReference type="Proteomes" id="UP001305521"/>
    </source>
</evidence>
<sequence length="67" mass="6863">MQRVGFSFVLFGLILILAVVGVLLTDGLAPGRVAPGFAALAAALGGLCLVLGLYGLERGRDVTRHLG</sequence>